<feature type="compositionally biased region" description="Basic and acidic residues" evidence="7">
    <location>
        <begin position="13"/>
        <end position="27"/>
    </location>
</feature>
<evidence type="ECO:0000256" key="1">
    <source>
        <dbReference type="ARBA" id="ARBA00004123"/>
    </source>
</evidence>
<dbReference type="SUPFAM" id="SSF47370">
    <property type="entry name" value="Bromodomain"/>
    <property type="match status" value="1"/>
</dbReference>
<feature type="compositionally biased region" description="Basic and acidic residues" evidence="7">
    <location>
        <begin position="704"/>
        <end position="714"/>
    </location>
</feature>
<feature type="compositionally biased region" description="Basic residues" evidence="7">
    <location>
        <begin position="1"/>
        <end position="12"/>
    </location>
</feature>
<feature type="region of interest" description="Disordered" evidence="7">
    <location>
        <begin position="530"/>
        <end position="549"/>
    </location>
</feature>
<dbReference type="InterPro" id="IPR051831">
    <property type="entry name" value="Bromodomain_contain_prot"/>
</dbReference>
<dbReference type="SMART" id="SM00297">
    <property type="entry name" value="BROMO"/>
    <property type="match status" value="1"/>
</dbReference>
<dbReference type="Pfam" id="PF00439">
    <property type="entry name" value="Bromodomain"/>
    <property type="match status" value="1"/>
</dbReference>
<accession>A0A8X6X203</accession>
<comment type="caution">
    <text evidence="9">The sequence shown here is derived from an EMBL/GenBank/DDBJ whole genome shotgun (WGS) entry which is preliminary data.</text>
</comment>
<protein>
    <submittedName>
        <fullName evidence="9">Bromodomain-containing protein 7</fullName>
    </submittedName>
</protein>
<feature type="domain" description="Bromo" evidence="8">
    <location>
        <begin position="191"/>
        <end position="261"/>
    </location>
</feature>
<feature type="region of interest" description="Disordered" evidence="7">
    <location>
        <begin position="305"/>
        <end position="329"/>
    </location>
</feature>
<evidence type="ECO:0000259" key="8">
    <source>
        <dbReference type="PROSITE" id="PS50014"/>
    </source>
</evidence>
<gene>
    <name evidence="9" type="primary">BRD7</name>
    <name evidence="9" type="ORF">TNIN_374421</name>
</gene>
<dbReference type="EMBL" id="BMAV01004422">
    <property type="protein sequence ID" value="GFY44815.1"/>
    <property type="molecule type" value="Genomic_DNA"/>
</dbReference>
<dbReference type="PROSITE" id="PS50014">
    <property type="entry name" value="BROMODOMAIN_2"/>
    <property type="match status" value="1"/>
</dbReference>
<dbReference type="GO" id="GO:0005634">
    <property type="term" value="C:nucleus"/>
    <property type="evidence" value="ECO:0007669"/>
    <property type="project" value="UniProtKB-SubCell"/>
</dbReference>
<evidence type="ECO:0000313" key="10">
    <source>
        <dbReference type="Proteomes" id="UP000886998"/>
    </source>
</evidence>
<evidence type="ECO:0000256" key="6">
    <source>
        <dbReference type="PROSITE-ProRule" id="PRU00035"/>
    </source>
</evidence>
<dbReference type="PANTHER" id="PTHR22881:SF27">
    <property type="entry name" value="BROMODOMAIN CONTAINING 7_9"/>
    <property type="match status" value="1"/>
</dbReference>
<proteinExistence type="predicted"/>
<dbReference type="GO" id="GO:0006357">
    <property type="term" value="P:regulation of transcription by RNA polymerase II"/>
    <property type="evidence" value="ECO:0007669"/>
    <property type="project" value="TreeGrafter"/>
</dbReference>
<reference evidence="9" key="1">
    <citation type="submission" date="2020-08" db="EMBL/GenBank/DDBJ databases">
        <title>Multicomponent nature underlies the extraordinary mechanical properties of spider dragline silk.</title>
        <authorList>
            <person name="Kono N."/>
            <person name="Nakamura H."/>
            <person name="Mori M."/>
            <person name="Yoshida Y."/>
            <person name="Ohtoshi R."/>
            <person name="Malay A.D."/>
            <person name="Moran D.A.P."/>
            <person name="Tomita M."/>
            <person name="Numata K."/>
            <person name="Arakawa K."/>
        </authorList>
    </citation>
    <scope>NUCLEOTIDE SEQUENCE</scope>
</reference>
<keyword evidence="10" id="KW-1185">Reference proteome</keyword>
<feature type="compositionally biased region" description="Basic and acidic residues" evidence="7">
    <location>
        <begin position="116"/>
        <end position="144"/>
    </location>
</feature>
<name>A0A8X6X203_9ARAC</name>
<keyword evidence="2" id="KW-0805">Transcription regulation</keyword>
<evidence type="ECO:0000256" key="2">
    <source>
        <dbReference type="ARBA" id="ARBA00023015"/>
    </source>
</evidence>
<evidence type="ECO:0000256" key="5">
    <source>
        <dbReference type="ARBA" id="ARBA00023242"/>
    </source>
</evidence>
<feature type="region of interest" description="Disordered" evidence="7">
    <location>
        <begin position="694"/>
        <end position="714"/>
    </location>
</feature>
<feature type="compositionally biased region" description="Basic residues" evidence="7">
    <location>
        <begin position="78"/>
        <end position="92"/>
    </location>
</feature>
<dbReference type="InterPro" id="IPR036427">
    <property type="entry name" value="Bromodomain-like_sf"/>
</dbReference>
<evidence type="ECO:0000313" key="9">
    <source>
        <dbReference type="EMBL" id="GFY44815.1"/>
    </source>
</evidence>
<keyword evidence="3 6" id="KW-0103">Bromodomain</keyword>
<evidence type="ECO:0000256" key="3">
    <source>
        <dbReference type="ARBA" id="ARBA00023117"/>
    </source>
</evidence>
<feature type="region of interest" description="Disordered" evidence="7">
    <location>
        <begin position="1"/>
        <end position="148"/>
    </location>
</feature>
<comment type="subcellular location">
    <subcellularLocation>
        <location evidence="1">Nucleus</location>
    </subcellularLocation>
</comment>
<feature type="compositionally biased region" description="Basic and acidic residues" evidence="7">
    <location>
        <begin position="62"/>
        <end position="77"/>
    </location>
</feature>
<dbReference type="Gene3D" id="1.20.920.10">
    <property type="entry name" value="Bromodomain-like"/>
    <property type="match status" value="1"/>
</dbReference>
<organism evidence="9 10">
    <name type="scientific">Trichonephila inaurata madagascariensis</name>
    <dbReference type="NCBI Taxonomy" id="2747483"/>
    <lineage>
        <taxon>Eukaryota</taxon>
        <taxon>Metazoa</taxon>
        <taxon>Ecdysozoa</taxon>
        <taxon>Arthropoda</taxon>
        <taxon>Chelicerata</taxon>
        <taxon>Arachnida</taxon>
        <taxon>Araneae</taxon>
        <taxon>Araneomorphae</taxon>
        <taxon>Entelegynae</taxon>
        <taxon>Araneoidea</taxon>
        <taxon>Nephilidae</taxon>
        <taxon>Trichonephila</taxon>
        <taxon>Trichonephila inaurata</taxon>
    </lineage>
</organism>
<dbReference type="InterPro" id="IPR021900">
    <property type="entry name" value="DUF3512"/>
</dbReference>
<dbReference type="PANTHER" id="PTHR22881">
    <property type="entry name" value="BROMODOMAIN CONTAINING PROTEIN"/>
    <property type="match status" value="1"/>
</dbReference>
<evidence type="ECO:0000256" key="4">
    <source>
        <dbReference type="ARBA" id="ARBA00023163"/>
    </source>
</evidence>
<keyword evidence="4" id="KW-0804">Transcription</keyword>
<dbReference type="Pfam" id="PF12024">
    <property type="entry name" value="DUF3512"/>
    <property type="match status" value="1"/>
</dbReference>
<feature type="compositionally biased region" description="Basic residues" evidence="7">
    <location>
        <begin position="100"/>
        <end position="115"/>
    </location>
</feature>
<dbReference type="OrthoDB" id="21648at2759"/>
<dbReference type="PRINTS" id="PR00503">
    <property type="entry name" value="BROMODOMAIN"/>
</dbReference>
<evidence type="ECO:0000256" key="7">
    <source>
        <dbReference type="SAM" id="MobiDB-lite"/>
    </source>
</evidence>
<dbReference type="AlphaFoldDB" id="A0A8X6X203"/>
<dbReference type="InterPro" id="IPR001487">
    <property type="entry name" value="Bromodomain"/>
</dbReference>
<keyword evidence="5" id="KW-0539">Nucleus</keyword>
<dbReference type="Proteomes" id="UP000886998">
    <property type="component" value="Unassembled WGS sequence"/>
</dbReference>
<sequence>MGSKKHKKHHKSEKKDISLDDRQEKPLKLVLKVGGSVQSPVHASNSNSSSSQIPRIPPDIKPVFEELKVIEKSSSHSHEKHKKSKKKKKKKSTDKDKDRHERKRKHHHHHHHHREHSRERKEKRRKEQDSSRLLTEGHDSRDSVPVRAVAEPHPVVPIEKPIRDVRTCTLKKKSMKTPLQVLLCYLLKKLQMKDPQEFFAWPVTDVIAPGYSSIISNPIDFSTITKKIDDREYKSVSEFKSDIKLMCDNAMTYNRPDTVYYKSAKRMWHVAQKLMNRDQLACLKRSFSYMLELSVEELGFNINDESEESLPGTETSTEPGIVPQPEAKKSKVAPCWSSAEVEEEEEDMSPEEILQQAQKAAKAAADRLTLRRPNTKIGFLRQNENGTTTLAIIHPKAGDKDVKVNLEMLAGKVTQGTGTIAGYKEDSKNFVKPIHYNNYGSYSSYAPHYDSTFSNMSKEDSDLVLSTYGDELGVQYAESLTNFAKDSDFMISYVDNVLDSLTHGEHSKTVKILEERRALREEEAQARKALKPLSENEIHKTSTPLDQQQSLDDFDMELSCFDSADNENKKGENDEKNSLEKRKEILCKRRTIQMKLDNTTQALNELKRAQNERLSSNPPPHLGLIKPPSTIENELAEKVSKKLLDVTSQIPPENIVSVKGIRKAMGITYQQTSVVTSIPLSKKAKKAVILEGDSEPMDTSLPRDNNHHSSPDLSTDVRIHHQDMETDLQEFLATGSVLRVCSSPTDT</sequence>